<dbReference type="Proteomes" id="UP000061432">
    <property type="component" value="Plasmid pMaq22A_4p"/>
</dbReference>
<accession>A0A0C6FCI9</accession>
<dbReference type="PATRIC" id="fig|270351.10.peg.7613"/>
<proteinExistence type="predicted"/>
<reference evidence="2" key="2">
    <citation type="submission" date="2015-01" db="EMBL/GenBank/DDBJ databases">
        <title>Complete genome sequence of Methylobacterium aquaticum strain 22A.</title>
        <authorList>
            <person name="Tani A."/>
            <person name="Ogura Y."/>
            <person name="Hayashi T."/>
        </authorList>
    </citation>
    <scope>NUCLEOTIDE SEQUENCE [LARGE SCALE GENOMIC DNA]</scope>
    <source>
        <strain evidence="2">MA-22A</strain>
        <plasmid evidence="2">Plasmid pMaq22A_4p DNA</plasmid>
    </source>
</reference>
<dbReference type="KEGG" id="maqu:Maq22A_4p60365"/>
<evidence type="ECO:0000313" key="1">
    <source>
        <dbReference type="EMBL" id="BAQ50421.1"/>
    </source>
</evidence>
<geneLocation type="plasmid" evidence="2">
    <name>pMaq22A_4p DNA</name>
</geneLocation>
<dbReference type="OrthoDB" id="9956522at2"/>
<dbReference type="EMBL" id="AP014708">
    <property type="protein sequence ID" value="BAQ50421.1"/>
    <property type="molecule type" value="Genomic_DNA"/>
</dbReference>
<dbReference type="AlphaFoldDB" id="A0A0C6FCI9"/>
<evidence type="ECO:0000313" key="2">
    <source>
        <dbReference type="Proteomes" id="UP000061432"/>
    </source>
</evidence>
<sequence>MTKALFRVAEAAPPRVHGLRLSPGDLLHADPAAVAYEVDLGHLVETTIEAEARPLVGLTNAELEALPRLEPLGDGPVEYAVGYSEARWSKGAGAPMVAVPMEPDGEGGFVGILAESAPDPAPEA</sequence>
<organism evidence="1 2">
    <name type="scientific">Methylobacterium aquaticum</name>
    <dbReference type="NCBI Taxonomy" id="270351"/>
    <lineage>
        <taxon>Bacteria</taxon>
        <taxon>Pseudomonadati</taxon>
        <taxon>Pseudomonadota</taxon>
        <taxon>Alphaproteobacteria</taxon>
        <taxon>Hyphomicrobiales</taxon>
        <taxon>Methylobacteriaceae</taxon>
        <taxon>Methylobacterium</taxon>
    </lineage>
</organism>
<reference evidence="1 2" key="1">
    <citation type="journal article" date="2015" name="Genome Announc.">
        <title>Complete Genome Sequence of Methylobacterium aquaticum Strain 22A, Isolated from Racomitrium japonicum Moss.</title>
        <authorList>
            <person name="Tani A."/>
            <person name="Ogura Y."/>
            <person name="Hayashi T."/>
            <person name="Kimbara K."/>
        </authorList>
    </citation>
    <scope>NUCLEOTIDE SEQUENCE [LARGE SCALE GENOMIC DNA]</scope>
    <source>
        <strain evidence="1 2">MA-22A</strain>
        <plasmid evidence="2">Plasmid pMaq22A_4p DNA</plasmid>
    </source>
</reference>
<name>A0A0C6FCI9_9HYPH</name>
<dbReference type="RefSeq" id="WP_060851459.1">
    <property type="nucleotide sequence ID" value="NZ_AP014708.1"/>
</dbReference>
<protein>
    <submittedName>
        <fullName evidence="1">Uncharacterized protein</fullName>
    </submittedName>
</protein>
<keyword evidence="1" id="KW-0614">Plasmid</keyword>
<gene>
    <name evidence="1" type="ORF">Maq22A_4p60365</name>
</gene>